<dbReference type="Pfam" id="PF03133">
    <property type="entry name" value="TTL"/>
    <property type="match status" value="1"/>
</dbReference>
<comment type="subcellular location">
    <subcellularLocation>
        <location evidence="1">Cytoplasm</location>
        <location evidence="1">Cytoskeleton</location>
        <location evidence="1">Cilium basal body</location>
    </subcellularLocation>
</comment>
<evidence type="ECO:0000256" key="11">
    <source>
        <dbReference type="PROSITE-ProRule" id="PRU00409"/>
    </source>
</evidence>
<keyword evidence="3" id="KW-0963">Cytoplasm</keyword>
<evidence type="ECO:0000256" key="3">
    <source>
        <dbReference type="ARBA" id="ARBA00022490"/>
    </source>
</evidence>
<evidence type="ECO:0000313" key="14">
    <source>
        <dbReference type="EMBL" id="ORC83602.1"/>
    </source>
</evidence>
<accession>A0A1X0NFU6</accession>
<dbReference type="GO" id="GO:0015631">
    <property type="term" value="F:tubulin binding"/>
    <property type="evidence" value="ECO:0007669"/>
    <property type="project" value="TreeGrafter"/>
</dbReference>
<gene>
    <name evidence="14" type="ORF">TM35_000631020</name>
</gene>
<sequence length="530" mass="59947">MPPKTFRYMSDAAKPRNGDTRGHNMKSNPTVSEKTITSTLTAAATAVTNTTTTASNHNHNHNHNTNNNTTTSSHHDITTAQYSNGSNHISIRTPLISVGGRNGNGWDTPPLRYRTDLDKHVIHFAFQRFPHSIEIVEDEDVIAGDWNFFWMNVGRIRSIFATSEYRLTDSQIINHFPNHYELTRKDLMYKNIKKYIRDPANAHICIPHTPPPSSVQFPLIETNNTTTITRGMSSSALPCNPFSLRFSECVPVTYNIPNDLQMFVEEFRRQPGSTWIVKPTARSQGRGIFLINRISQLKRWLKEKKEIDELEGNPVSGFIVSKYVVDPLLIGGKKFDLRLYVLVTSFKPLVAYLHEEGFARFCATRYVASALDDDNLHAHLTNVALQKGDEAYNNSHGGKWSLANLCLFLRGRYGAACADGLLRSIEFVIQHSLRAVAPVMFNDKHCFELYGYDILIDSSLRPHLIEVNASPSLSTTTVSDRLLKESVLEDVLRVIFPPGFPSPQAMSYWEYRVRTDMTTALPTGFRLLQE</sequence>
<dbReference type="GO" id="GO:0070740">
    <property type="term" value="F:tubulin-glutamic acid ligase activity"/>
    <property type="evidence" value="ECO:0007669"/>
    <property type="project" value="TreeGrafter"/>
</dbReference>
<dbReference type="Gene3D" id="3.30.470.20">
    <property type="entry name" value="ATP-grasp fold, B domain"/>
    <property type="match status" value="1"/>
</dbReference>
<keyword evidence="8" id="KW-0969">Cilium</keyword>
<keyword evidence="4 14" id="KW-0436">Ligase</keyword>
<dbReference type="STRING" id="67003.A0A1X0NFU6"/>
<evidence type="ECO:0000256" key="10">
    <source>
        <dbReference type="ARBA" id="ARBA00023273"/>
    </source>
</evidence>
<dbReference type="GO" id="GO:0046872">
    <property type="term" value="F:metal ion binding"/>
    <property type="evidence" value="ECO:0007669"/>
    <property type="project" value="InterPro"/>
</dbReference>
<dbReference type="PANTHER" id="PTHR12241:SF31">
    <property type="entry name" value="POLYGLUTAMYLASE COMPLEX SUBUNIT TTLL1"/>
    <property type="match status" value="1"/>
</dbReference>
<evidence type="ECO:0000256" key="12">
    <source>
        <dbReference type="SAM" id="MobiDB-lite"/>
    </source>
</evidence>
<evidence type="ECO:0000256" key="1">
    <source>
        <dbReference type="ARBA" id="ARBA00004120"/>
    </source>
</evidence>
<comment type="similarity">
    <text evidence="2">Belongs to the tubulin polyglutamylase family.</text>
</comment>
<keyword evidence="6 11" id="KW-0547">Nucleotide-binding</keyword>
<name>A0A1X0NFU6_9TRYP</name>
<keyword evidence="10" id="KW-0966">Cell projection</keyword>
<evidence type="ECO:0000256" key="8">
    <source>
        <dbReference type="ARBA" id="ARBA00023069"/>
    </source>
</evidence>
<dbReference type="Proteomes" id="UP000192257">
    <property type="component" value="Unassembled WGS sequence"/>
</dbReference>
<evidence type="ECO:0000313" key="15">
    <source>
        <dbReference type="Proteomes" id="UP000192257"/>
    </source>
</evidence>
<keyword evidence="7 11" id="KW-0067">ATP-binding</keyword>
<evidence type="ECO:0000256" key="6">
    <source>
        <dbReference type="ARBA" id="ARBA00022741"/>
    </source>
</evidence>
<keyword evidence="15" id="KW-1185">Reference proteome</keyword>
<dbReference type="EMBL" id="NBCO01000063">
    <property type="protein sequence ID" value="ORC83602.1"/>
    <property type="molecule type" value="Genomic_DNA"/>
</dbReference>
<dbReference type="InterPro" id="IPR004344">
    <property type="entry name" value="TTL/TTLL_fam"/>
</dbReference>
<dbReference type="PANTHER" id="PTHR12241">
    <property type="entry name" value="TUBULIN POLYGLUTAMYLASE"/>
    <property type="match status" value="1"/>
</dbReference>
<keyword evidence="9" id="KW-0206">Cytoskeleton</keyword>
<protein>
    <submittedName>
        <fullName evidence="14">Tubulin tyrosine ligase</fullName>
    </submittedName>
</protein>
<dbReference type="GO" id="GO:0005874">
    <property type="term" value="C:microtubule"/>
    <property type="evidence" value="ECO:0007669"/>
    <property type="project" value="UniProtKB-KW"/>
</dbReference>
<feature type="region of interest" description="Disordered" evidence="12">
    <location>
        <begin position="52"/>
        <end position="84"/>
    </location>
</feature>
<feature type="region of interest" description="Disordered" evidence="12">
    <location>
        <begin position="1"/>
        <end position="33"/>
    </location>
</feature>
<dbReference type="SUPFAM" id="SSF56059">
    <property type="entry name" value="Glutathione synthetase ATP-binding domain-like"/>
    <property type="match status" value="1"/>
</dbReference>
<evidence type="ECO:0000256" key="2">
    <source>
        <dbReference type="ARBA" id="ARBA00006118"/>
    </source>
</evidence>
<feature type="compositionally biased region" description="Low complexity" evidence="12">
    <location>
        <begin position="52"/>
        <end position="72"/>
    </location>
</feature>
<dbReference type="InterPro" id="IPR011761">
    <property type="entry name" value="ATP-grasp"/>
</dbReference>
<evidence type="ECO:0000259" key="13">
    <source>
        <dbReference type="PROSITE" id="PS50975"/>
    </source>
</evidence>
<dbReference type="GO" id="GO:0000226">
    <property type="term" value="P:microtubule cytoskeleton organization"/>
    <property type="evidence" value="ECO:0007669"/>
    <property type="project" value="TreeGrafter"/>
</dbReference>
<evidence type="ECO:0000256" key="5">
    <source>
        <dbReference type="ARBA" id="ARBA00022701"/>
    </source>
</evidence>
<dbReference type="AlphaFoldDB" id="A0A1X0NFU6"/>
<feature type="compositionally biased region" description="Basic and acidic residues" evidence="12">
    <location>
        <begin position="13"/>
        <end position="22"/>
    </location>
</feature>
<dbReference type="GeneID" id="39990797"/>
<dbReference type="VEuPathDB" id="TriTrypDB:TM35_000631020"/>
<reference evidence="14 15" key="1">
    <citation type="submission" date="2017-03" db="EMBL/GenBank/DDBJ databases">
        <title>An alternative strategy for trypanosome survival in the mammalian bloodstream revealed through genome and transcriptome analysis of the ubiquitous bovine parasite Trypanosoma (Megatrypanum) theileri.</title>
        <authorList>
            <person name="Kelly S."/>
            <person name="Ivens A."/>
            <person name="Mott A."/>
            <person name="O'Neill E."/>
            <person name="Emms D."/>
            <person name="Macleod O."/>
            <person name="Voorheis P."/>
            <person name="Matthews J."/>
            <person name="Matthews K."/>
            <person name="Carrington M."/>
        </authorList>
    </citation>
    <scope>NUCLEOTIDE SEQUENCE [LARGE SCALE GENOMIC DNA]</scope>
    <source>
        <strain evidence="14">Edinburgh</strain>
    </source>
</reference>
<dbReference type="PROSITE" id="PS50975">
    <property type="entry name" value="ATP_GRASP"/>
    <property type="match status" value="1"/>
</dbReference>
<dbReference type="GO" id="GO:0005524">
    <property type="term" value="F:ATP binding"/>
    <property type="evidence" value="ECO:0007669"/>
    <property type="project" value="UniProtKB-UniRule"/>
</dbReference>
<evidence type="ECO:0000256" key="9">
    <source>
        <dbReference type="ARBA" id="ARBA00023212"/>
    </source>
</evidence>
<evidence type="ECO:0000256" key="7">
    <source>
        <dbReference type="ARBA" id="ARBA00022840"/>
    </source>
</evidence>
<dbReference type="PROSITE" id="PS51221">
    <property type="entry name" value="TTL"/>
    <property type="match status" value="1"/>
</dbReference>
<dbReference type="RefSeq" id="XP_028877668.1">
    <property type="nucleotide sequence ID" value="XM_029031017.1"/>
</dbReference>
<proteinExistence type="inferred from homology"/>
<keyword evidence="5" id="KW-0493">Microtubule</keyword>
<dbReference type="GO" id="GO:0036064">
    <property type="term" value="C:ciliary basal body"/>
    <property type="evidence" value="ECO:0007669"/>
    <property type="project" value="TreeGrafter"/>
</dbReference>
<feature type="domain" description="ATP-grasp" evidence="13">
    <location>
        <begin position="240"/>
        <end position="496"/>
    </location>
</feature>
<comment type="caution">
    <text evidence="14">The sequence shown here is derived from an EMBL/GenBank/DDBJ whole genome shotgun (WGS) entry which is preliminary data.</text>
</comment>
<evidence type="ECO:0000256" key="4">
    <source>
        <dbReference type="ARBA" id="ARBA00022598"/>
    </source>
</evidence>
<dbReference type="OrthoDB" id="2127950at2759"/>
<organism evidence="14 15">
    <name type="scientific">Trypanosoma theileri</name>
    <dbReference type="NCBI Taxonomy" id="67003"/>
    <lineage>
        <taxon>Eukaryota</taxon>
        <taxon>Discoba</taxon>
        <taxon>Euglenozoa</taxon>
        <taxon>Kinetoplastea</taxon>
        <taxon>Metakinetoplastina</taxon>
        <taxon>Trypanosomatida</taxon>
        <taxon>Trypanosomatidae</taxon>
        <taxon>Trypanosoma</taxon>
    </lineage>
</organism>